<feature type="region of interest" description="Disordered" evidence="1">
    <location>
        <begin position="41"/>
        <end position="78"/>
    </location>
</feature>
<dbReference type="Proteomes" id="UP000054729">
    <property type="component" value="Unassembled WGS sequence"/>
</dbReference>
<dbReference type="AlphaFoldDB" id="A0A0W1AN70"/>
<accession>A0A0W1AN70</accession>
<evidence type="ECO:0000313" key="3">
    <source>
        <dbReference type="Proteomes" id="UP000054729"/>
    </source>
</evidence>
<comment type="caution">
    <text evidence="2">The sequence shown here is derived from an EMBL/GenBank/DDBJ whole genome shotgun (WGS) entry which is preliminary data.</text>
</comment>
<dbReference type="PATRIC" id="fig|66969.6.peg.287"/>
<gene>
    <name evidence="2" type="ORF">Lwal_0263</name>
</gene>
<organism evidence="2 3">
    <name type="scientific">Legionella waltersii</name>
    <dbReference type="NCBI Taxonomy" id="66969"/>
    <lineage>
        <taxon>Bacteria</taxon>
        <taxon>Pseudomonadati</taxon>
        <taxon>Pseudomonadota</taxon>
        <taxon>Gammaproteobacteria</taxon>
        <taxon>Legionellales</taxon>
        <taxon>Legionellaceae</taxon>
        <taxon>Legionella</taxon>
    </lineage>
</organism>
<evidence type="ECO:0000256" key="1">
    <source>
        <dbReference type="SAM" id="MobiDB-lite"/>
    </source>
</evidence>
<name>A0A0W1AN70_9GAMM</name>
<keyword evidence="3" id="KW-1185">Reference proteome</keyword>
<reference evidence="2 3" key="1">
    <citation type="submission" date="2015-11" db="EMBL/GenBank/DDBJ databases">
        <title>Genomic analysis of 38 Legionella species identifies large and diverse effector repertoires.</title>
        <authorList>
            <person name="Burstein D."/>
            <person name="Amaro F."/>
            <person name="Zusman T."/>
            <person name="Lifshitz Z."/>
            <person name="Cohen O."/>
            <person name="Gilbert J.A."/>
            <person name="Pupko T."/>
            <person name="Shuman H.A."/>
            <person name="Segal G."/>
        </authorList>
    </citation>
    <scope>NUCLEOTIDE SEQUENCE [LARGE SCALE GENOMIC DNA]</scope>
    <source>
        <strain evidence="2 3">ATCC 51914</strain>
    </source>
</reference>
<evidence type="ECO:0000313" key="2">
    <source>
        <dbReference type="EMBL" id="KTD82785.1"/>
    </source>
</evidence>
<proteinExistence type="predicted"/>
<dbReference type="EMBL" id="LNZB01000006">
    <property type="protein sequence ID" value="KTD82785.1"/>
    <property type="molecule type" value="Genomic_DNA"/>
</dbReference>
<protein>
    <submittedName>
        <fullName evidence="2">Uncharacterized protein</fullName>
    </submittedName>
</protein>
<sequence length="78" mass="8349">MALPKAVTLGSSIRRASVRLLTRAARLLRCCLNQILVKAGNEPSRARQQADTELSAFTNKDGDGPQWGPSPGLTSTLD</sequence>